<evidence type="ECO:0000256" key="1">
    <source>
        <dbReference type="SAM" id="MobiDB-lite"/>
    </source>
</evidence>
<feature type="transmembrane region" description="Helical" evidence="2">
    <location>
        <begin position="21"/>
        <end position="46"/>
    </location>
</feature>
<accession>A0AAD5DR51</accession>
<dbReference type="AlphaFoldDB" id="A0AAD5DR51"/>
<feature type="transmembrane region" description="Helical" evidence="2">
    <location>
        <begin position="52"/>
        <end position="73"/>
    </location>
</feature>
<keyword evidence="2" id="KW-1133">Transmembrane helix</keyword>
<feature type="transmembrane region" description="Helical" evidence="2">
    <location>
        <begin position="85"/>
        <end position="105"/>
    </location>
</feature>
<protein>
    <submittedName>
        <fullName evidence="3">Uncharacterized protein</fullName>
    </submittedName>
</protein>
<feature type="compositionally biased region" description="Pro residues" evidence="1">
    <location>
        <begin position="227"/>
        <end position="236"/>
    </location>
</feature>
<gene>
    <name evidence="3" type="ORF">COHA_005781</name>
</gene>
<evidence type="ECO:0000256" key="2">
    <source>
        <dbReference type="SAM" id="Phobius"/>
    </source>
</evidence>
<dbReference type="EMBL" id="JADXDR010000079">
    <property type="protein sequence ID" value="KAI7840480.1"/>
    <property type="molecule type" value="Genomic_DNA"/>
</dbReference>
<keyword evidence="2" id="KW-0812">Transmembrane</keyword>
<evidence type="ECO:0000313" key="3">
    <source>
        <dbReference type="EMBL" id="KAI7840480.1"/>
    </source>
</evidence>
<keyword evidence="2" id="KW-0472">Membrane</keyword>
<evidence type="ECO:0000313" key="4">
    <source>
        <dbReference type="Proteomes" id="UP001205105"/>
    </source>
</evidence>
<keyword evidence="4" id="KW-1185">Reference proteome</keyword>
<reference evidence="3" key="1">
    <citation type="submission" date="2020-11" db="EMBL/GenBank/DDBJ databases">
        <title>Chlorella ohadii genome sequencing and assembly.</title>
        <authorList>
            <person name="Murik O."/>
            <person name="Treves H."/>
            <person name="Kedem I."/>
            <person name="Shotland Y."/>
            <person name="Kaplan A."/>
        </authorList>
    </citation>
    <scope>NUCLEOTIDE SEQUENCE</scope>
    <source>
        <strain evidence="3">1</strain>
    </source>
</reference>
<name>A0AAD5DR51_9CHLO</name>
<dbReference type="Proteomes" id="UP001205105">
    <property type="component" value="Unassembled WGS sequence"/>
</dbReference>
<feature type="region of interest" description="Disordered" evidence="1">
    <location>
        <begin position="180"/>
        <end position="247"/>
    </location>
</feature>
<comment type="caution">
    <text evidence="3">The sequence shown here is derived from an EMBL/GenBank/DDBJ whole genome shotgun (WGS) entry which is preliminary data.</text>
</comment>
<feature type="transmembrane region" description="Helical" evidence="2">
    <location>
        <begin position="136"/>
        <end position="161"/>
    </location>
</feature>
<sequence length="247" mass="25910">MSSWLLCCQGALKDALKGISCLTALGGLACLLGSIRALLLLGATAADPSVAWFAWVLCVIGGLLLALGLAAATASWCSLAAPMHCYTGATLALLPLQILVVWAYAEHPSELRRLADRDQTYTLQAILAWTDAHSSLAAGVAGLWLVLQAAAAVLGSIYACCPARQRHPWDRYWSGDGDFDGREPLLPQRQRTEPAGPQSDSPQAAGYGTPPSRFASPYTSPARPTTFPLPAPPPVLPIKRAVGGSPA</sequence>
<proteinExistence type="predicted"/>
<organism evidence="3 4">
    <name type="scientific">Chlorella ohadii</name>
    <dbReference type="NCBI Taxonomy" id="2649997"/>
    <lineage>
        <taxon>Eukaryota</taxon>
        <taxon>Viridiplantae</taxon>
        <taxon>Chlorophyta</taxon>
        <taxon>core chlorophytes</taxon>
        <taxon>Trebouxiophyceae</taxon>
        <taxon>Chlorellales</taxon>
        <taxon>Chlorellaceae</taxon>
        <taxon>Chlorella clade</taxon>
        <taxon>Chlorella</taxon>
    </lineage>
</organism>